<comment type="caution">
    <text evidence="2">The sequence shown here is derived from an EMBL/GenBank/DDBJ whole genome shotgun (WGS) entry which is preliminary data.</text>
</comment>
<protein>
    <submittedName>
        <fullName evidence="2">Uncharacterized protein</fullName>
    </submittedName>
</protein>
<reference evidence="2 3" key="1">
    <citation type="submission" date="2024-04" db="EMBL/GenBank/DDBJ databases">
        <authorList>
            <consortium name="Genoscope - CEA"/>
            <person name="William W."/>
        </authorList>
    </citation>
    <scope>NUCLEOTIDE SEQUENCE [LARGE SCALE GENOMIC DNA]</scope>
</reference>
<name>A0AAV2H852_LYMST</name>
<sequence>MDNTTVALIASCCILLAFIIGASLVLAYKCFRHLEARKLQRLSSRVQRDVAIWAMSASNEYSMYGAGADHPNYLTDYRPKIYGAPGGYYIPEESYRESDPKKRGDQRTHRHDRHRNHVTSSTQRGHAVSVINVRDQTPGEDDAEIVSSNHVVSGHIYTLPTDVNGEVVYGRPPRRISEDDLQVTMLQKTNNVVQGYIVEDGAGAACGRGLASSTMVQHHERDTDSRQRGEVVHGQVMRPELVRGHVIKKHVEVGEDGKFVVSSSRQLDIYDQNIPDNVAPSSGGPQIVYGHYSTHRGADDHRSFSVTESQKHDVHSTVPAARNITTDHWPNSTAMALEGIAAAGVSVSVPHIIVTETLDQADARSVTGSDVSDDNVGVKQKKESVSEFVNYKDNYKVIKKHSVHKIPDW</sequence>
<feature type="region of interest" description="Disordered" evidence="1">
    <location>
        <begin position="92"/>
        <end position="124"/>
    </location>
</feature>
<accession>A0AAV2H852</accession>
<evidence type="ECO:0000313" key="2">
    <source>
        <dbReference type="EMBL" id="CAL1528669.1"/>
    </source>
</evidence>
<keyword evidence="3" id="KW-1185">Reference proteome</keyword>
<evidence type="ECO:0000256" key="1">
    <source>
        <dbReference type="SAM" id="MobiDB-lite"/>
    </source>
</evidence>
<evidence type="ECO:0000313" key="3">
    <source>
        <dbReference type="Proteomes" id="UP001497497"/>
    </source>
</evidence>
<feature type="compositionally biased region" description="Basic and acidic residues" evidence="1">
    <location>
        <begin position="93"/>
        <end position="107"/>
    </location>
</feature>
<proteinExistence type="predicted"/>
<dbReference type="AlphaFoldDB" id="A0AAV2H852"/>
<dbReference type="Proteomes" id="UP001497497">
    <property type="component" value="Unassembled WGS sequence"/>
</dbReference>
<feature type="compositionally biased region" description="Basic residues" evidence="1">
    <location>
        <begin position="108"/>
        <end position="117"/>
    </location>
</feature>
<gene>
    <name evidence="2" type="ORF">GSLYS_00002839001</name>
</gene>
<dbReference type="EMBL" id="CAXITT010000036">
    <property type="protein sequence ID" value="CAL1528669.1"/>
    <property type="molecule type" value="Genomic_DNA"/>
</dbReference>
<organism evidence="2 3">
    <name type="scientific">Lymnaea stagnalis</name>
    <name type="common">Great pond snail</name>
    <name type="synonym">Helix stagnalis</name>
    <dbReference type="NCBI Taxonomy" id="6523"/>
    <lineage>
        <taxon>Eukaryota</taxon>
        <taxon>Metazoa</taxon>
        <taxon>Spiralia</taxon>
        <taxon>Lophotrochozoa</taxon>
        <taxon>Mollusca</taxon>
        <taxon>Gastropoda</taxon>
        <taxon>Heterobranchia</taxon>
        <taxon>Euthyneura</taxon>
        <taxon>Panpulmonata</taxon>
        <taxon>Hygrophila</taxon>
        <taxon>Lymnaeoidea</taxon>
        <taxon>Lymnaeidae</taxon>
        <taxon>Lymnaea</taxon>
    </lineage>
</organism>